<dbReference type="InterPro" id="IPR050266">
    <property type="entry name" value="AB_hydrolase_sf"/>
</dbReference>
<dbReference type="GO" id="GO:0016787">
    <property type="term" value="F:hydrolase activity"/>
    <property type="evidence" value="ECO:0007669"/>
    <property type="project" value="UniProtKB-KW"/>
</dbReference>
<dbReference type="Pfam" id="PF12697">
    <property type="entry name" value="Abhydrolase_6"/>
    <property type="match status" value="1"/>
</dbReference>
<dbReference type="InterPro" id="IPR029058">
    <property type="entry name" value="AB_hydrolase_fold"/>
</dbReference>
<keyword evidence="4" id="KW-1185">Reference proteome</keyword>
<evidence type="ECO:0000313" key="3">
    <source>
        <dbReference type="EMBL" id="MCZ8513097.1"/>
    </source>
</evidence>
<evidence type="ECO:0000313" key="4">
    <source>
        <dbReference type="Proteomes" id="UP001527882"/>
    </source>
</evidence>
<comment type="caution">
    <text evidence="3">The sequence shown here is derived from an EMBL/GenBank/DDBJ whole genome shotgun (WGS) entry which is preliminary data.</text>
</comment>
<evidence type="ECO:0000259" key="2">
    <source>
        <dbReference type="Pfam" id="PF12697"/>
    </source>
</evidence>
<dbReference type="EMBL" id="JAQAGZ010000006">
    <property type="protein sequence ID" value="MCZ8513097.1"/>
    <property type="molecule type" value="Genomic_DNA"/>
</dbReference>
<dbReference type="InterPro" id="IPR000073">
    <property type="entry name" value="AB_hydrolase_1"/>
</dbReference>
<sequence length="221" mass="25458">MMERHCLLLHGFTGGPFEVEPLAEHLRQEGYTCTVPTLPGHEDELQALGRATWHDWLDAAAAETHRLCQIYGSIDLVGFSMGGLIAAYLANRFPIRRLVLLSAAVIYVSPRRFVNHLAMRIRARDWSHLDRAKRTSLPAAFQFMKLARYARQSELPRVSVPTLVVQGEQDQIVHPRSAFYIYNRLQGRRELFLLPESRHMVCLEHEAPQLFKEVTRFLNQE</sequence>
<dbReference type="RefSeq" id="WP_269881556.1">
    <property type="nucleotide sequence ID" value="NZ_JAQAGZ010000006.1"/>
</dbReference>
<dbReference type="Gene3D" id="3.40.50.1820">
    <property type="entry name" value="alpha/beta hydrolase"/>
    <property type="match status" value="1"/>
</dbReference>
<dbReference type="PANTHER" id="PTHR43798:SF31">
    <property type="entry name" value="AB HYDROLASE SUPERFAMILY PROTEIN YCLE"/>
    <property type="match status" value="1"/>
</dbReference>
<keyword evidence="1 3" id="KW-0378">Hydrolase</keyword>
<feature type="domain" description="AB hydrolase-1" evidence="2">
    <location>
        <begin position="7"/>
        <end position="205"/>
    </location>
</feature>
<dbReference type="Proteomes" id="UP001527882">
    <property type="component" value="Unassembled WGS sequence"/>
</dbReference>
<dbReference type="PANTHER" id="PTHR43798">
    <property type="entry name" value="MONOACYLGLYCEROL LIPASE"/>
    <property type="match status" value="1"/>
</dbReference>
<protein>
    <submittedName>
        <fullName evidence="3">Alpha/beta fold hydrolase</fullName>
    </submittedName>
</protein>
<dbReference type="PIRSF" id="PIRSF017388">
    <property type="entry name" value="Esterase_lipase"/>
    <property type="match status" value="1"/>
</dbReference>
<evidence type="ECO:0000256" key="1">
    <source>
        <dbReference type="ARBA" id="ARBA00022801"/>
    </source>
</evidence>
<accession>A0ABT4Q8I5</accession>
<name>A0ABT4Q8I5_9BACL</name>
<proteinExistence type="predicted"/>
<gene>
    <name evidence="3" type="ORF">O9H85_11815</name>
</gene>
<reference evidence="3 4" key="1">
    <citation type="submission" date="2022-12" db="EMBL/GenBank/DDBJ databases">
        <title>Draft genome sequence of Paenibacillus sp. dW9.</title>
        <authorList>
            <person name="Choi E.-W."/>
            <person name="Kim D.-U."/>
        </authorList>
    </citation>
    <scope>NUCLEOTIDE SEQUENCE [LARGE SCALE GENOMIC DNA]</scope>
    <source>
        <strain evidence="4">dW9</strain>
    </source>
</reference>
<dbReference type="InterPro" id="IPR012354">
    <property type="entry name" value="Esterase_lipase"/>
</dbReference>
<dbReference type="SUPFAM" id="SSF53474">
    <property type="entry name" value="alpha/beta-Hydrolases"/>
    <property type="match status" value="1"/>
</dbReference>
<organism evidence="3 4">
    <name type="scientific">Paenibacillus gyeongsangnamensis</name>
    <dbReference type="NCBI Taxonomy" id="3388067"/>
    <lineage>
        <taxon>Bacteria</taxon>
        <taxon>Bacillati</taxon>
        <taxon>Bacillota</taxon>
        <taxon>Bacilli</taxon>
        <taxon>Bacillales</taxon>
        <taxon>Paenibacillaceae</taxon>
        <taxon>Paenibacillus</taxon>
    </lineage>
</organism>